<comment type="caution">
    <text evidence="1">The sequence shown here is derived from an EMBL/GenBank/DDBJ whole genome shotgun (WGS) entry which is preliminary data.</text>
</comment>
<proteinExistence type="predicted"/>
<dbReference type="EMBL" id="JASJQH010009106">
    <property type="protein sequence ID" value="KAK9681224.1"/>
    <property type="molecule type" value="Genomic_DNA"/>
</dbReference>
<dbReference type="Proteomes" id="UP001479436">
    <property type="component" value="Unassembled WGS sequence"/>
</dbReference>
<organism evidence="1 2">
    <name type="scientific">Basidiobolus ranarum</name>
    <dbReference type="NCBI Taxonomy" id="34480"/>
    <lineage>
        <taxon>Eukaryota</taxon>
        <taxon>Fungi</taxon>
        <taxon>Fungi incertae sedis</taxon>
        <taxon>Zoopagomycota</taxon>
        <taxon>Entomophthoromycotina</taxon>
        <taxon>Basidiobolomycetes</taxon>
        <taxon>Basidiobolales</taxon>
        <taxon>Basidiobolaceae</taxon>
        <taxon>Basidiobolus</taxon>
    </lineage>
</organism>
<accession>A0ABR2VMQ6</accession>
<keyword evidence="2" id="KW-1185">Reference proteome</keyword>
<gene>
    <name evidence="1" type="ORF">K7432_015698</name>
</gene>
<protein>
    <submittedName>
        <fullName evidence="1">Uncharacterized protein</fullName>
    </submittedName>
</protein>
<evidence type="ECO:0000313" key="1">
    <source>
        <dbReference type="EMBL" id="KAK9681224.1"/>
    </source>
</evidence>
<reference evidence="1 2" key="1">
    <citation type="submission" date="2023-04" db="EMBL/GenBank/DDBJ databases">
        <title>Genome of Basidiobolus ranarum AG-B5.</title>
        <authorList>
            <person name="Stajich J.E."/>
            <person name="Carter-House D."/>
            <person name="Gryganskyi A."/>
        </authorList>
    </citation>
    <scope>NUCLEOTIDE SEQUENCE [LARGE SCALE GENOMIC DNA]</scope>
    <source>
        <strain evidence="1 2">AG-B5</strain>
    </source>
</reference>
<evidence type="ECO:0000313" key="2">
    <source>
        <dbReference type="Proteomes" id="UP001479436"/>
    </source>
</evidence>
<sequence length="157" mass="17087">MFPVIFPNILQAKNGNAATSPKHTMEIALNLTAVARTLDVGLEMHSKCFLSRSQMVGNIRSDSPLGYTKGSALLVAINLFGTGNLPNAHFGDEINCGSLIGLMLQICRPPWPDEAMVSISDIYIHKPFASEMGEGSIAHKVQLYLDHMPANLYIGFK</sequence>
<name>A0ABR2VMQ6_9FUNG</name>